<feature type="coiled-coil region" evidence="1">
    <location>
        <begin position="155"/>
        <end position="189"/>
    </location>
</feature>
<dbReference type="STRING" id="2656787.A0A370TGG1"/>
<proteinExistence type="predicted"/>
<feature type="region of interest" description="Disordered" evidence="2">
    <location>
        <begin position="651"/>
        <end position="697"/>
    </location>
</feature>
<dbReference type="GeneID" id="43601204"/>
<comment type="caution">
    <text evidence="3">The sequence shown here is derived from an EMBL/GenBank/DDBJ whole genome shotgun (WGS) entry which is preliminary data.</text>
</comment>
<organism evidence="3 4">
    <name type="scientific">Venustampulla echinocandica</name>
    <dbReference type="NCBI Taxonomy" id="2656787"/>
    <lineage>
        <taxon>Eukaryota</taxon>
        <taxon>Fungi</taxon>
        <taxon>Dikarya</taxon>
        <taxon>Ascomycota</taxon>
        <taxon>Pezizomycotina</taxon>
        <taxon>Leotiomycetes</taxon>
        <taxon>Helotiales</taxon>
        <taxon>Pleuroascaceae</taxon>
        <taxon>Venustampulla</taxon>
    </lineage>
</organism>
<reference evidence="3 4" key="1">
    <citation type="journal article" date="2018" name="IMA Fungus">
        <title>IMA Genome-F 9: Draft genome sequence of Annulohypoxylon stygium, Aspergillus mulundensis, Berkeleyomyces basicola (syn. Thielaviopsis basicola), Ceratocystis smalleyi, two Cercospora beticola strains, Coleophoma cylindrospora, Fusarium fracticaudum, Phialophora cf. hyalina, and Morchella septimelata.</title>
        <authorList>
            <person name="Wingfield B.D."/>
            <person name="Bills G.F."/>
            <person name="Dong Y."/>
            <person name="Huang W."/>
            <person name="Nel W.J."/>
            <person name="Swalarsk-Parry B.S."/>
            <person name="Vaghefi N."/>
            <person name="Wilken P.M."/>
            <person name="An Z."/>
            <person name="de Beer Z.W."/>
            <person name="De Vos L."/>
            <person name="Chen L."/>
            <person name="Duong T.A."/>
            <person name="Gao Y."/>
            <person name="Hammerbacher A."/>
            <person name="Kikkert J.R."/>
            <person name="Li Y."/>
            <person name="Li H."/>
            <person name="Li K."/>
            <person name="Li Q."/>
            <person name="Liu X."/>
            <person name="Ma X."/>
            <person name="Naidoo K."/>
            <person name="Pethybridge S.J."/>
            <person name="Sun J."/>
            <person name="Steenkamp E.T."/>
            <person name="van der Nest M.A."/>
            <person name="van Wyk S."/>
            <person name="Wingfield M.J."/>
            <person name="Xiong C."/>
            <person name="Yue Q."/>
            <person name="Zhang X."/>
        </authorList>
    </citation>
    <scope>NUCLEOTIDE SEQUENCE [LARGE SCALE GENOMIC DNA]</scope>
    <source>
        <strain evidence="3 4">BP 5553</strain>
    </source>
</reference>
<feature type="compositionally biased region" description="Polar residues" evidence="2">
    <location>
        <begin position="668"/>
        <end position="684"/>
    </location>
</feature>
<dbReference type="RefSeq" id="XP_031867269.1">
    <property type="nucleotide sequence ID" value="XM_032016978.1"/>
</dbReference>
<dbReference type="OrthoDB" id="3528169at2759"/>
<feature type="coiled-coil region" evidence="1">
    <location>
        <begin position="278"/>
        <end position="305"/>
    </location>
</feature>
<evidence type="ECO:0000256" key="2">
    <source>
        <dbReference type="SAM" id="MobiDB-lite"/>
    </source>
</evidence>
<dbReference type="EMBL" id="NPIC01000008">
    <property type="protein sequence ID" value="RDL33987.1"/>
    <property type="molecule type" value="Genomic_DNA"/>
</dbReference>
<feature type="coiled-coil region" evidence="1">
    <location>
        <begin position="361"/>
        <end position="415"/>
    </location>
</feature>
<gene>
    <name evidence="3" type="ORF">BP5553_08355</name>
</gene>
<dbReference type="AlphaFoldDB" id="A0A370TGG1"/>
<accession>A0A370TGG1</accession>
<sequence length="697" mass="77960">MSNPHSSPIQQDSRKESTDPTSQFKPATSQESISSAPSQAAISSIALAFAEVFPPLFNVATDALVLKSQKIIAQKEFKKKREDYIKSQPNHGKFPSTEESQRRARDHAEKICKLLDEDIKAKDESLKETSTLALSKALPKIIPKLLEAVATMGNSKTSDKRYEDLEKRSLKLEQQLDEQRDRFAELKTINYKLQAQYSELQRKQREDVADLQRKQRESDAELYTSKSNSAKINEDIRHIQLRKSKDEKTAQELRRDIDSLAKSQSEVSRLQSAIPVDLQQKLLNIDKLSARIDRFEDLQHGLESKVEKIDTSLVTINICITGILEDQKKFCDFYEKFSGAAHQTPDNSEVIKAMQSQITTLDQKMENSTTLESRIAAYQQDVNTKLMAISATDTSGGLRNDITEFKDQLAKLENQLALSGGRNASPPIARAQVGEFIPDSPTPQLNDLKDQLEDLKAGQEAMGDTWAEAVDQLRDSLALRVGTLENTFATFSRVQDGKCVDLTNHCKANSLAVTNLESRYSAINTMDMFMAMGDQFGKEKFPHLEPLQATVHSMGPRIADLENVVRNRWILPPIVEERIRVVEREHQRLAELVQNVGPNANDPREASLANDLGRIQKEVSQLNQVCANRLETCTESFGEALADIRKEIKTLQGGVNQGPRKRKLPNGHGTSASPSLSVPNSPGSGSALENDRKKQRT</sequence>
<evidence type="ECO:0000313" key="3">
    <source>
        <dbReference type="EMBL" id="RDL33987.1"/>
    </source>
</evidence>
<keyword evidence="1" id="KW-0175">Coiled coil</keyword>
<protein>
    <submittedName>
        <fullName evidence="3">Uncharacterized protein</fullName>
    </submittedName>
</protein>
<feature type="compositionally biased region" description="Low complexity" evidence="2">
    <location>
        <begin position="27"/>
        <end position="36"/>
    </location>
</feature>
<evidence type="ECO:0000256" key="1">
    <source>
        <dbReference type="SAM" id="Coils"/>
    </source>
</evidence>
<feature type="region of interest" description="Disordered" evidence="2">
    <location>
        <begin position="204"/>
        <end position="226"/>
    </location>
</feature>
<keyword evidence="4" id="KW-1185">Reference proteome</keyword>
<feature type="region of interest" description="Disordered" evidence="2">
    <location>
        <begin position="1"/>
        <end position="36"/>
    </location>
</feature>
<dbReference type="Proteomes" id="UP000254866">
    <property type="component" value="Unassembled WGS sequence"/>
</dbReference>
<feature type="compositionally biased region" description="Polar residues" evidence="2">
    <location>
        <begin position="1"/>
        <end position="11"/>
    </location>
</feature>
<feature type="compositionally biased region" description="Basic and acidic residues" evidence="2">
    <location>
        <begin position="204"/>
        <end position="219"/>
    </location>
</feature>
<name>A0A370TGG1_9HELO</name>
<evidence type="ECO:0000313" key="4">
    <source>
        <dbReference type="Proteomes" id="UP000254866"/>
    </source>
</evidence>